<evidence type="ECO:0000313" key="2">
    <source>
        <dbReference type="EMBL" id="KAF5656487.1"/>
    </source>
</evidence>
<sequence>MAVLSDLPDETLERVVEFITNDRESLDNVSLVNSRFDKIVFPLPVRTWSNSQESAEPSIALFALHLLRHPELRKQVQSLDLGYLRPFHEPPLDSELSPEHLTALANAAAQDVALPEAWLEKLCSQIRQGCEDALAVLILAWSTRLTQLSITTPHFDPEFGCDFMLLIFTKKAVYRLLDKTGEMEVPLQQVRHVTFQSWNRLQDIGRSYARMFFHLPMIKTITTHEISDDMDERIDDDRTPTSVLQNYGLSLPIGLSTVQELIMTRSGLLGCGLSKFISACRPLEKVVIHVDHDLANGAMPDQEELASALMRHKRSLTELHLDMDGWGCSASSHCIRPGIGPILQDLYQSLSSIRGLTMTISHLFDDTPPGDEESIKIKLDRIPRSTHSLKLHCRSYIENWTSNDVFMEPYLEGVIELLEEAGPQGQLSELRVFDLSEAFVDDTSMVDIRKIKEQAEFSGVKILLCTQK</sequence>
<evidence type="ECO:0000259" key="1">
    <source>
        <dbReference type="PROSITE" id="PS50181"/>
    </source>
</evidence>
<dbReference type="Proteomes" id="UP000567885">
    <property type="component" value="Unassembled WGS sequence"/>
</dbReference>
<dbReference type="PROSITE" id="PS50181">
    <property type="entry name" value="FBOX"/>
    <property type="match status" value="1"/>
</dbReference>
<reference evidence="2 3" key="1">
    <citation type="submission" date="2020-05" db="EMBL/GenBank/DDBJ databases">
        <title>Identification and distribution of gene clusters putatively required for synthesis of sphingolipid metabolism inhibitors in phylogenetically diverse species of the filamentous fungus Fusarium.</title>
        <authorList>
            <person name="Kim H.-S."/>
            <person name="Busman M."/>
            <person name="Brown D.W."/>
            <person name="Divon H."/>
            <person name="Uhlig S."/>
            <person name="Proctor R.H."/>
        </authorList>
    </citation>
    <scope>NUCLEOTIDE SEQUENCE [LARGE SCALE GENOMIC DNA]</scope>
    <source>
        <strain evidence="2 3">NRRL 20693</strain>
    </source>
</reference>
<protein>
    <recommendedName>
        <fullName evidence="1">F-box domain-containing protein</fullName>
    </recommendedName>
</protein>
<name>A0A8H5SRL0_FUSHE</name>
<proteinExistence type="predicted"/>
<feature type="domain" description="F-box" evidence="1">
    <location>
        <begin position="1"/>
        <end position="51"/>
    </location>
</feature>
<gene>
    <name evidence="2" type="ORF">FHETE_10982</name>
</gene>
<dbReference type="OrthoDB" id="5104176at2759"/>
<dbReference type="EMBL" id="JAAGWQ010000354">
    <property type="protein sequence ID" value="KAF5656487.1"/>
    <property type="molecule type" value="Genomic_DNA"/>
</dbReference>
<dbReference type="AlphaFoldDB" id="A0A8H5SRL0"/>
<organism evidence="2 3">
    <name type="scientific">Fusarium heterosporum</name>
    <dbReference type="NCBI Taxonomy" id="42747"/>
    <lineage>
        <taxon>Eukaryota</taxon>
        <taxon>Fungi</taxon>
        <taxon>Dikarya</taxon>
        <taxon>Ascomycota</taxon>
        <taxon>Pezizomycotina</taxon>
        <taxon>Sordariomycetes</taxon>
        <taxon>Hypocreomycetidae</taxon>
        <taxon>Hypocreales</taxon>
        <taxon>Nectriaceae</taxon>
        <taxon>Fusarium</taxon>
        <taxon>Fusarium heterosporum species complex</taxon>
    </lineage>
</organism>
<evidence type="ECO:0000313" key="3">
    <source>
        <dbReference type="Proteomes" id="UP000567885"/>
    </source>
</evidence>
<accession>A0A8H5SRL0</accession>
<keyword evidence="3" id="KW-1185">Reference proteome</keyword>
<dbReference type="InterPro" id="IPR001810">
    <property type="entry name" value="F-box_dom"/>
</dbReference>
<comment type="caution">
    <text evidence="2">The sequence shown here is derived from an EMBL/GenBank/DDBJ whole genome shotgun (WGS) entry which is preliminary data.</text>
</comment>